<evidence type="ECO:0008006" key="4">
    <source>
        <dbReference type="Google" id="ProtNLM"/>
    </source>
</evidence>
<dbReference type="HOGENOM" id="CLU_1260989_0_0_12"/>
<keyword evidence="3" id="KW-1185">Reference proteome</keyword>
<sequence>MKSAISFLTKTVFCAAVMCAAACILSCKSAPKNSGADGSGSNQITGQWQENEMSDTVQTGYFYTGDELKDFSSAEVEFKKESGYSKSAFGLVFGYIADDKGKLSSYIRFEITVDGEYALYGVTASTYTDLVEPNKANTAYLYETSSVKKGYGSVNTLKVTRNADGTYNCFINGTKMAENVTPVKDSVNNLMPFFSVGKKTQEKLPDKPVRVSYRIVSAN</sequence>
<proteinExistence type="predicted"/>
<reference evidence="2 3" key="1">
    <citation type="submission" date="2013-04" db="EMBL/GenBank/DDBJ databases">
        <title>The Genome Sequence of Treponema maltophilum ATCC 51939.</title>
        <authorList>
            <consortium name="The Broad Institute Genomics Platform"/>
            <person name="Earl A."/>
            <person name="Ward D."/>
            <person name="Feldgarden M."/>
            <person name="Gevers D."/>
            <person name="Leonetti C."/>
            <person name="Blanton J.M."/>
            <person name="Dewhirst F.E."/>
            <person name="Izard J."/>
            <person name="Walker B."/>
            <person name="Young S."/>
            <person name="Zeng Q."/>
            <person name="Gargeya S."/>
            <person name="Fitzgerald M."/>
            <person name="Haas B."/>
            <person name="Abouelleil A."/>
            <person name="Allen A.W."/>
            <person name="Alvarado L."/>
            <person name="Arachchi H.M."/>
            <person name="Berlin A.M."/>
            <person name="Chapman S.B."/>
            <person name="Gainer-Dewar J."/>
            <person name="Goldberg J."/>
            <person name="Griggs A."/>
            <person name="Gujja S."/>
            <person name="Hansen M."/>
            <person name="Howarth C."/>
            <person name="Imamovic A."/>
            <person name="Ireland A."/>
            <person name="Larimer J."/>
            <person name="McCowan C."/>
            <person name="Murphy C."/>
            <person name="Pearson M."/>
            <person name="Poon T.W."/>
            <person name="Priest M."/>
            <person name="Roberts A."/>
            <person name="Saif S."/>
            <person name="Shea T."/>
            <person name="Sisk P."/>
            <person name="Sykes S."/>
            <person name="Wortman J."/>
            <person name="Nusbaum C."/>
            <person name="Birren B."/>
        </authorList>
    </citation>
    <scope>NUCLEOTIDE SEQUENCE [LARGE SCALE GENOMIC DNA]</scope>
    <source>
        <strain evidence="2 3">ATCC 51939</strain>
    </source>
</reference>
<evidence type="ECO:0000313" key="3">
    <source>
        <dbReference type="Proteomes" id="UP000014541"/>
    </source>
</evidence>
<dbReference type="AlphaFoldDB" id="S3L4N7"/>
<dbReference type="OrthoDB" id="9839978at2"/>
<dbReference type="Gene3D" id="2.60.120.560">
    <property type="entry name" value="Exo-inulinase, domain 1"/>
    <property type="match status" value="1"/>
</dbReference>
<evidence type="ECO:0000256" key="1">
    <source>
        <dbReference type="SAM" id="SignalP"/>
    </source>
</evidence>
<dbReference type="PATRIC" id="fig|1125699.3.peg.2149"/>
<evidence type="ECO:0000313" key="2">
    <source>
        <dbReference type="EMBL" id="EPF31774.1"/>
    </source>
</evidence>
<accession>S3L4N7</accession>
<protein>
    <recommendedName>
        <fullName evidence="4">Lipoprotein</fullName>
    </recommendedName>
</protein>
<dbReference type="RefSeq" id="WP_016526383.1">
    <property type="nucleotide sequence ID" value="NZ_KE332518.1"/>
</dbReference>
<keyword evidence="1" id="KW-0732">Signal</keyword>
<feature type="chain" id="PRO_5004511606" description="Lipoprotein" evidence="1">
    <location>
        <begin position="30"/>
        <end position="219"/>
    </location>
</feature>
<dbReference type="EMBL" id="ATFF01000006">
    <property type="protein sequence ID" value="EPF31774.1"/>
    <property type="molecule type" value="Genomic_DNA"/>
</dbReference>
<dbReference type="Proteomes" id="UP000014541">
    <property type="component" value="Unassembled WGS sequence"/>
</dbReference>
<dbReference type="eggNOG" id="ENOG5031VGR">
    <property type="taxonomic scope" value="Bacteria"/>
</dbReference>
<gene>
    <name evidence="2" type="ORF">HMPREF9194_02127</name>
</gene>
<organism evidence="2 3">
    <name type="scientific">Treponema maltophilum ATCC 51939</name>
    <dbReference type="NCBI Taxonomy" id="1125699"/>
    <lineage>
        <taxon>Bacteria</taxon>
        <taxon>Pseudomonadati</taxon>
        <taxon>Spirochaetota</taxon>
        <taxon>Spirochaetia</taxon>
        <taxon>Spirochaetales</taxon>
        <taxon>Treponemataceae</taxon>
        <taxon>Treponema</taxon>
    </lineage>
</organism>
<comment type="caution">
    <text evidence="2">The sequence shown here is derived from an EMBL/GenBank/DDBJ whole genome shotgun (WGS) entry which is preliminary data.</text>
</comment>
<feature type="signal peptide" evidence="1">
    <location>
        <begin position="1"/>
        <end position="29"/>
    </location>
</feature>
<name>S3L4N7_TREMA</name>